<organism evidence="2 3">
    <name type="scientific">Actinomadura rubrisoli</name>
    <dbReference type="NCBI Taxonomy" id="2530368"/>
    <lineage>
        <taxon>Bacteria</taxon>
        <taxon>Bacillati</taxon>
        <taxon>Actinomycetota</taxon>
        <taxon>Actinomycetes</taxon>
        <taxon>Streptosporangiales</taxon>
        <taxon>Thermomonosporaceae</taxon>
        <taxon>Actinomadura</taxon>
    </lineage>
</organism>
<protein>
    <submittedName>
        <fullName evidence="2">Uncharacterized protein</fullName>
    </submittedName>
</protein>
<dbReference type="Proteomes" id="UP000294513">
    <property type="component" value="Unassembled WGS sequence"/>
</dbReference>
<proteinExistence type="predicted"/>
<dbReference type="EMBL" id="SMKU01000247">
    <property type="protein sequence ID" value="TDD73822.1"/>
    <property type="molecule type" value="Genomic_DNA"/>
</dbReference>
<reference evidence="2 3" key="1">
    <citation type="submission" date="2019-03" db="EMBL/GenBank/DDBJ databases">
        <title>Draft genome sequences of novel Actinobacteria.</title>
        <authorList>
            <person name="Sahin N."/>
            <person name="Ay H."/>
            <person name="Saygin H."/>
        </authorList>
    </citation>
    <scope>NUCLEOTIDE SEQUENCE [LARGE SCALE GENOMIC DNA]</scope>
    <source>
        <strain evidence="2 3">H3C3</strain>
    </source>
</reference>
<name>A0A4R5ATJ1_9ACTN</name>
<sequence length="159" mass="16798">MDNDGKPLLAGDPRTLGSFEARARLGETAAGVVFLGEWAGDVPAVMAVLRPAAAADAAALDRFEAAVDAMAEDRVVLGAMPRGLVVWAVVPVEDRDEAIALLRAAQMEAAAEVQAAKTAEVSPKPTADDDPPWWDVVIGLIIMISWSAMVTYLIVQWSS</sequence>
<dbReference type="RefSeq" id="WP_131900377.1">
    <property type="nucleotide sequence ID" value="NZ_SMKU01000247.1"/>
</dbReference>
<evidence type="ECO:0000313" key="2">
    <source>
        <dbReference type="EMBL" id="TDD73822.1"/>
    </source>
</evidence>
<keyword evidence="1" id="KW-1133">Transmembrane helix</keyword>
<comment type="caution">
    <text evidence="2">The sequence shown here is derived from an EMBL/GenBank/DDBJ whole genome shotgun (WGS) entry which is preliminary data.</text>
</comment>
<feature type="transmembrane region" description="Helical" evidence="1">
    <location>
        <begin position="133"/>
        <end position="155"/>
    </location>
</feature>
<gene>
    <name evidence="2" type="ORF">E1298_33260</name>
</gene>
<dbReference type="AlphaFoldDB" id="A0A4R5ATJ1"/>
<evidence type="ECO:0000313" key="3">
    <source>
        <dbReference type="Proteomes" id="UP000294513"/>
    </source>
</evidence>
<accession>A0A4R5ATJ1</accession>
<keyword evidence="1" id="KW-0812">Transmembrane</keyword>
<keyword evidence="1" id="KW-0472">Membrane</keyword>
<keyword evidence="3" id="KW-1185">Reference proteome</keyword>
<evidence type="ECO:0000256" key="1">
    <source>
        <dbReference type="SAM" id="Phobius"/>
    </source>
</evidence>